<sequence length="274" mass="30242">MRSPSISLLLPSIFAFVSCRCHALQLTESPTRKLVASIQNGYQQRVAADPAFPQKSVAELFLAATTQLTAEIERRGSDQILVQFDFVLAGILTAVFGKYYSMWKVAPTQAGPFHNKKKSEGDVQLFQIKVPTNAFQATMLDGVTKPKLYQRLAAFIVPVVPLFRAGFIASSVGYGVVRIMILIRTFLLPSFEASTQNVNVLYASLYTGVFMAVVSNIRYQVLQGLIEPLVGRWFHRFPILHGALIFLIRVGNGFLGSVLAIAGMRQLGLQQVKS</sequence>
<organism evidence="12 13">
    <name type="scientific">Fistulifera solaris</name>
    <name type="common">Oleaginous diatom</name>
    <dbReference type="NCBI Taxonomy" id="1519565"/>
    <lineage>
        <taxon>Eukaryota</taxon>
        <taxon>Sar</taxon>
        <taxon>Stramenopiles</taxon>
        <taxon>Ochrophyta</taxon>
        <taxon>Bacillariophyta</taxon>
        <taxon>Bacillariophyceae</taxon>
        <taxon>Bacillariophycidae</taxon>
        <taxon>Naviculales</taxon>
        <taxon>Naviculaceae</taxon>
        <taxon>Fistulifera</taxon>
    </lineage>
</organism>
<gene>
    <name evidence="12" type="ORF">FisN_3Hh314</name>
</gene>
<dbReference type="EMBL" id="BDSP01000102">
    <property type="protein sequence ID" value="GAX16205.1"/>
    <property type="molecule type" value="Genomic_DNA"/>
</dbReference>
<keyword evidence="9 10" id="KW-0472">Membrane</keyword>
<feature type="signal peptide" evidence="11">
    <location>
        <begin position="1"/>
        <end position="19"/>
    </location>
</feature>
<dbReference type="AlphaFoldDB" id="A0A1Z5JQA3"/>
<keyword evidence="13" id="KW-1185">Reference proteome</keyword>
<dbReference type="PROSITE" id="PS51257">
    <property type="entry name" value="PROKAR_LIPOPROTEIN"/>
    <property type="match status" value="1"/>
</dbReference>
<feature type="transmembrane region" description="Helical" evidence="10">
    <location>
        <begin position="239"/>
        <end position="264"/>
    </location>
</feature>
<keyword evidence="6 10" id="KW-0812">Transmembrane</keyword>
<dbReference type="GO" id="GO:0016020">
    <property type="term" value="C:membrane"/>
    <property type="evidence" value="ECO:0007669"/>
    <property type="project" value="UniProtKB-SubCell"/>
</dbReference>
<evidence type="ECO:0000256" key="11">
    <source>
        <dbReference type="SAM" id="SignalP"/>
    </source>
</evidence>
<evidence type="ECO:0000256" key="5">
    <source>
        <dbReference type="ARBA" id="ARBA00022640"/>
    </source>
</evidence>
<evidence type="ECO:0000256" key="10">
    <source>
        <dbReference type="SAM" id="Phobius"/>
    </source>
</evidence>
<evidence type="ECO:0000256" key="3">
    <source>
        <dbReference type="ARBA" id="ARBA00010793"/>
    </source>
</evidence>
<dbReference type="Pfam" id="PF11891">
    <property type="entry name" value="RETICULATA-like"/>
    <property type="match status" value="1"/>
</dbReference>
<feature type="chain" id="PRO_5013029387" evidence="11">
    <location>
        <begin position="20"/>
        <end position="274"/>
    </location>
</feature>
<keyword evidence="11" id="KW-0732">Signal</keyword>
<evidence type="ECO:0000313" key="13">
    <source>
        <dbReference type="Proteomes" id="UP000198406"/>
    </source>
</evidence>
<feature type="transmembrane region" description="Helical" evidence="10">
    <location>
        <begin position="198"/>
        <end position="219"/>
    </location>
</feature>
<dbReference type="Proteomes" id="UP000198406">
    <property type="component" value="Unassembled WGS sequence"/>
</dbReference>
<comment type="subcellular location">
    <subcellularLocation>
        <location evidence="1">Membrane</location>
        <topology evidence="1">Multi-pass membrane protein</topology>
    </subcellularLocation>
    <subcellularLocation>
        <location evidence="2">Plastid</location>
        <location evidence="2">Chloroplast</location>
    </subcellularLocation>
</comment>
<comment type="similarity">
    <text evidence="3">Belongs to the RETICULATA family.</text>
</comment>
<keyword evidence="4" id="KW-0150">Chloroplast</keyword>
<keyword evidence="7" id="KW-0809">Transit peptide</keyword>
<evidence type="ECO:0000313" key="12">
    <source>
        <dbReference type="EMBL" id="GAX16205.1"/>
    </source>
</evidence>
<dbReference type="PANTHER" id="PTHR31620:SF8">
    <property type="entry name" value="PROTEIN RETICULATA-RELATED 4, CHLOROPLASTIC-LIKE"/>
    <property type="match status" value="1"/>
</dbReference>
<keyword evidence="5" id="KW-0934">Plastid</keyword>
<evidence type="ECO:0000256" key="9">
    <source>
        <dbReference type="ARBA" id="ARBA00023136"/>
    </source>
</evidence>
<keyword evidence="8 10" id="KW-1133">Transmembrane helix</keyword>
<proteinExistence type="inferred from homology"/>
<evidence type="ECO:0000256" key="6">
    <source>
        <dbReference type="ARBA" id="ARBA00022692"/>
    </source>
</evidence>
<comment type="caution">
    <text evidence="12">The sequence shown here is derived from an EMBL/GenBank/DDBJ whole genome shotgun (WGS) entry which is preliminary data.</text>
</comment>
<accession>A0A1Z5JQA3</accession>
<dbReference type="PANTHER" id="PTHR31620">
    <property type="entry name" value="PROTEIN RETICULATA-RELATED 2, CHLOROPLASTIC-RELATED"/>
    <property type="match status" value="1"/>
</dbReference>
<evidence type="ECO:0000256" key="8">
    <source>
        <dbReference type="ARBA" id="ARBA00022989"/>
    </source>
</evidence>
<reference evidence="12 13" key="1">
    <citation type="journal article" date="2015" name="Plant Cell">
        <title>Oil accumulation by the oleaginous diatom Fistulifera solaris as revealed by the genome and transcriptome.</title>
        <authorList>
            <person name="Tanaka T."/>
            <person name="Maeda Y."/>
            <person name="Veluchamy A."/>
            <person name="Tanaka M."/>
            <person name="Abida H."/>
            <person name="Marechal E."/>
            <person name="Bowler C."/>
            <person name="Muto M."/>
            <person name="Sunaga Y."/>
            <person name="Tanaka M."/>
            <person name="Yoshino T."/>
            <person name="Taniguchi T."/>
            <person name="Fukuda Y."/>
            <person name="Nemoto M."/>
            <person name="Matsumoto M."/>
            <person name="Wong P.S."/>
            <person name="Aburatani S."/>
            <person name="Fujibuchi W."/>
        </authorList>
    </citation>
    <scope>NUCLEOTIDE SEQUENCE [LARGE SCALE GENOMIC DNA]</scope>
    <source>
        <strain evidence="12 13">JPCC DA0580</strain>
    </source>
</reference>
<dbReference type="InterPro" id="IPR021825">
    <property type="entry name" value="RETICULATA-related"/>
</dbReference>
<evidence type="ECO:0000256" key="4">
    <source>
        <dbReference type="ARBA" id="ARBA00022528"/>
    </source>
</evidence>
<evidence type="ECO:0000256" key="2">
    <source>
        <dbReference type="ARBA" id="ARBA00004229"/>
    </source>
</evidence>
<evidence type="ECO:0000256" key="1">
    <source>
        <dbReference type="ARBA" id="ARBA00004141"/>
    </source>
</evidence>
<dbReference type="GO" id="GO:0009507">
    <property type="term" value="C:chloroplast"/>
    <property type="evidence" value="ECO:0007669"/>
    <property type="project" value="UniProtKB-SubCell"/>
</dbReference>
<dbReference type="OrthoDB" id="205639at2759"/>
<feature type="transmembrane region" description="Helical" evidence="10">
    <location>
        <begin position="152"/>
        <end position="177"/>
    </location>
</feature>
<name>A0A1Z5JQA3_FISSO</name>
<evidence type="ECO:0000256" key="7">
    <source>
        <dbReference type="ARBA" id="ARBA00022946"/>
    </source>
</evidence>
<dbReference type="InParanoid" id="A0A1Z5JQA3"/>
<protein>
    <submittedName>
        <fullName evidence="12">Uncharacterized protein</fullName>
    </submittedName>
</protein>